<dbReference type="InterPro" id="IPR015943">
    <property type="entry name" value="WD40/YVTN_repeat-like_dom_sf"/>
</dbReference>
<feature type="region of interest" description="Disordered" evidence="3">
    <location>
        <begin position="1"/>
        <end position="48"/>
    </location>
</feature>
<reference evidence="5" key="1">
    <citation type="submission" date="2020-07" db="EMBL/GenBank/DDBJ databases">
        <title>Multicomponent nature underlies the extraordinary mechanical properties of spider dragline silk.</title>
        <authorList>
            <person name="Kono N."/>
            <person name="Nakamura H."/>
            <person name="Mori M."/>
            <person name="Yoshida Y."/>
            <person name="Ohtoshi R."/>
            <person name="Malay A.D."/>
            <person name="Moran D.A.P."/>
            <person name="Tomita M."/>
            <person name="Numata K."/>
            <person name="Arakawa K."/>
        </authorList>
    </citation>
    <scope>NUCLEOTIDE SEQUENCE</scope>
</reference>
<dbReference type="GO" id="GO:0042254">
    <property type="term" value="P:ribosome biogenesis"/>
    <property type="evidence" value="ECO:0007669"/>
    <property type="project" value="TreeGrafter"/>
</dbReference>
<evidence type="ECO:0000256" key="1">
    <source>
        <dbReference type="ARBA" id="ARBA00022574"/>
    </source>
</evidence>
<name>A0A8X6EX96_TRICU</name>
<feature type="compositionally biased region" description="Acidic residues" evidence="3">
    <location>
        <begin position="15"/>
        <end position="35"/>
    </location>
</feature>
<dbReference type="PANTHER" id="PTHR45903:SF1">
    <property type="entry name" value="GLUTAMATE-RICH WD REPEAT-CONTAINING PROTEIN 1"/>
    <property type="match status" value="1"/>
</dbReference>
<dbReference type="AlphaFoldDB" id="A0A8X6EX96"/>
<dbReference type="Pfam" id="PF12265">
    <property type="entry name" value="CAF1C_H4-bd"/>
    <property type="match status" value="1"/>
</dbReference>
<comment type="caution">
    <text evidence="5">The sequence shown here is derived from an EMBL/GenBank/DDBJ whole genome shotgun (WGS) entry which is preliminary data.</text>
</comment>
<feature type="domain" description="Histone-binding protein RBBP4-like N-terminal" evidence="4">
    <location>
        <begin position="51"/>
        <end position="119"/>
    </location>
</feature>
<evidence type="ECO:0000256" key="2">
    <source>
        <dbReference type="ARBA" id="ARBA00022737"/>
    </source>
</evidence>
<feature type="region of interest" description="Disordered" evidence="3">
    <location>
        <begin position="122"/>
        <end position="141"/>
    </location>
</feature>
<evidence type="ECO:0000313" key="5">
    <source>
        <dbReference type="EMBL" id="GFQ63822.1"/>
    </source>
</evidence>
<dbReference type="InterPro" id="IPR022052">
    <property type="entry name" value="Histone-bd_RBBP4-like_N"/>
</dbReference>
<gene>
    <name evidence="5" type="primary">NCL1_48923</name>
    <name evidence="5" type="ORF">TNCT_10961</name>
</gene>
<accession>A0A8X6EX96</accession>
<keyword evidence="2" id="KW-0677">Repeat</keyword>
<dbReference type="Gene3D" id="2.130.10.10">
    <property type="entry name" value="YVTN repeat-like/Quinoprotein amine dehydrogenase"/>
    <property type="match status" value="1"/>
</dbReference>
<dbReference type="EMBL" id="BMAO01029855">
    <property type="protein sequence ID" value="GFQ63822.1"/>
    <property type="molecule type" value="Genomic_DNA"/>
</dbReference>
<dbReference type="OrthoDB" id="2161379at2759"/>
<sequence>MANEEYSNDEKDNVDTEMDVAEESSNDDEEVETEESAPSRVYLPSVGNDKDEELEYDESAYIFYYAVRTGSPCLSFDIIPDGLGDNRADQFPLSMTLVGGTEVKNRGNNNLLLMKLSNMQKTKTAKSDDESESDSDSDEVTPDLEAVTVRHMGCVNRVKVIFVLTIEFLKSNLELTI</sequence>
<evidence type="ECO:0000256" key="3">
    <source>
        <dbReference type="SAM" id="MobiDB-lite"/>
    </source>
</evidence>
<keyword evidence="6" id="KW-1185">Reference proteome</keyword>
<dbReference type="Proteomes" id="UP000887116">
    <property type="component" value="Unassembled WGS sequence"/>
</dbReference>
<evidence type="ECO:0000259" key="4">
    <source>
        <dbReference type="Pfam" id="PF12265"/>
    </source>
</evidence>
<dbReference type="InterPro" id="IPR051972">
    <property type="entry name" value="Glutamate-rich_WD_repeat"/>
</dbReference>
<dbReference type="PANTHER" id="PTHR45903">
    <property type="entry name" value="GLUTAMATE-RICH WD REPEAT-CONTAINING PROTEIN 1"/>
    <property type="match status" value="1"/>
</dbReference>
<feature type="compositionally biased region" description="Acidic residues" evidence="3">
    <location>
        <begin position="129"/>
        <end position="141"/>
    </location>
</feature>
<keyword evidence="1" id="KW-0853">WD repeat</keyword>
<dbReference type="GO" id="GO:0005730">
    <property type="term" value="C:nucleolus"/>
    <property type="evidence" value="ECO:0007669"/>
    <property type="project" value="TreeGrafter"/>
</dbReference>
<evidence type="ECO:0000313" key="6">
    <source>
        <dbReference type="Proteomes" id="UP000887116"/>
    </source>
</evidence>
<proteinExistence type="predicted"/>
<protein>
    <submittedName>
        <fullName evidence="5">Glutamate-rich WD repeat-containing protein 1</fullName>
    </submittedName>
</protein>
<organism evidence="5 6">
    <name type="scientific">Trichonephila clavata</name>
    <name type="common">Joro spider</name>
    <name type="synonym">Nephila clavata</name>
    <dbReference type="NCBI Taxonomy" id="2740835"/>
    <lineage>
        <taxon>Eukaryota</taxon>
        <taxon>Metazoa</taxon>
        <taxon>Ecdysozoa</taxon>
        <taxon>Arthropoda</taxon>
        <taxon>Chelicerata</taxon>
        <taxon>Arachnida</taxon>
        <taxon>Araneae</taxon>
        <taxon>Araneomorphae</taxon>
        <taxon>Entelegynae</taxon>
        <taxon>Araneoidea</taxon>
        <taxon>Nephilidae</taxon>
        <taxon>Trichonephila</taxon>
    </lineage>
</organism>